<organism evidence="2 3">
    <name type="scientific">Lactobacillus crispatus</name>
    <dbReference type="NCBI Taxonomy" id="47770"/>
    <lineage>
        <taxon>Bacteria</taxon>
        <taxon>Bacillati</taxon>
        <taxon>Bacillota</taxon>
        <taxon>Bacilli</taxon>
        <taxon>Lactobacillales</taxon>
        <taxon>Lactobacillaceae</taxon>
        <taxon>Lactobacillus</taxon>
    </lineage>
</organism>
<keyword evidence="1" id="KW-0472">Membrane</keyword>
<proteinExistence type="predicted"/>
<dbReference type="Proteomes" id="UP000235119">
    <property type="component" value="Unassembled WGS sequence"/>
</dbReference>
<sequence>MMLKFLNSRHIAINRKNIFFWLSFLLPALIFLSYFFYSKNGVLTVDLGQQYVDFLAFFRRNLFSHPLRLIYSFSNGLGSSMLATDAYYLCSPFNLLLFLFPQHFLPQEILIIIALKIGAAGLSSYYYWQQKITNYFYALAASSAYALSGYVIGNHYNLMWLDSVILLPLLINAIDRLLAHQKNKLILITFLLWFTNFYTGFMALAFGLLYLLSKIFFINKQERLHLNWIYLRKSIAGSFLDAFMLFPVLVEMLQGKASSTASWNLGWQFSPVEQLTKLAEGAYNFHEMQEGMPNIYLTMPFLLLTILYFLSKKINWQRKLANGILLIFLIASLFWTPLVLLWHLGQFPVWYPGRFSFVLIFFALNLGVIALKQKERIAYWQTGLLTLFSLGLIVYIVFNASHFDFLTEDAQIATGAFLALGILFIGFIYHQHSFAAPFFYLVIELELIVNLVLSLGNLAYQKNSDYQNFTTNVSQAVQYVNQHDSGFYRTEKTFYRSDDDPFSAGYYGLSNFNSISDQKVLNLINNLGFLNNSNSYTNFGGTTLTDDLLGIKYYLLPNDEITTIKSGKQMKYDNSNHRVDASDYHLQKRFAQLYLVKNNAALPLLFLTSQKTQKINFNSLDITSNQTKFFQAVTGSKVQLFKQINWPKAKLINVTSMKNDQLQYNRKNNKQIARIIFNFKPQTDDSYYIEMPGEIDDNAISMTVNGANINLAVRDQNARLINLGSHQRGQRLQVTFELKKDKLDLSGIHFWRLNTQKLEQIIHRFKQKQPNFKQTSALIIKSNHFTTKKMMTLASTIPNNINWLALDNGKIINKNKTLFMNAFLNFKLSPGKHQITLIYVPWVLLLGMLVSLISLTILLICKKKAAVSANSKTFTRPTV</sequence>
<gene>
    <name evidence="2" type="ORF">CYJ79_01705</name>
</gene>
<feature type="transmembrane region" description="Helical" evidence="1">
    <location>
        <begin position="294"/>
        <end position="311"/>
    </location>
</feature>
<keyword evidence="1" id="KW-1133">Transmembrane helix</keyword>
<evidence type="ECO:0000313" key="3">
    <source>
        <dbReference type="Proteomes" id="UP000235119"/>
    </source>
</evidence>
<evidence type="ECO:0000256" key="1">
    <source>
        <dbReference type="SAM" id="Phobius"/>
    </source>
</evidence>
<accession>A0A2N5L0R5</accession>
<dbReference type="PANTHER" id="PTHR38454">
    <property type="entry name" value="INTEGRAL MEMBRANE PROTEIN-RELATED"/>
    <property type="match status" value="1"/>
</dbReference>
<feature type="transmembrane region" description="Helical" evidence="1">
    <location>
        <begin position="18"/>
        <end position="37"/>
    </location>
</feature>
<feature type="transmembrane region" description="Helical" evidence="1">
    <location>
        <begin position="185"/>
        <end position="213"/>
    </location>
</feature>
<feature type="transmembrane region" description="Helical" evidence="1">
    <location>
        <begin position="410"/>
        <end position="429"/>
    </location>
</feature>
<protein>
    <submittedName>
        <fullName evidence="2">ABC transporter permease</fullName>
    </submittedName>
</protein>
<dbReference type="InterPro" id="IPR018580">
    <property type="entry name" value="Uncharacterised_YfhO"/>
</dbReference>
<dbReference type="PANTHER" id="PTHR38454:SF1">
    <property type="entry name" value="INTEGRAL MEMBRANE PROTEIN"/>
    <property type="match status" value="1"/>
</dbReference>
<feature type="transmembrane region" description="Helical" evidence="1">
    <location>
        <begin position="323"/>
        <end position="345"/>
    </location>
</feature>
<comment type="caution">
    <text evidence="2">The sequence shown here is derived from an EMBL/GenBank/DDBJ whole genome shotgun (WGS) entry which is preliminary data.</text>
</comment>
<name>A0A2N5L0R5_9LACO</name>
<feature type="transmembrane region" description="Helical" evidence="1">
    <location>
        <begin position="134"/>
        <end position="152"/>
    </location>
</feature>
<dbReference type="EMBL" id="PKIW01000004">
    <property type="protein sequence ID" value="PLT12081.1"/>
    <property type="molecule type" value="Genomic_DNA"/>
</dbReference>
<dbReference type="Pfam" id="PF09586">
    <property type="entry name" value="YfhO"/>
    <property type="match status" value="1"/>
</dbReference>
<feature type="transmembrane region" description="Helical" evidence="1">
    <location>
        <begin position="351"/>
        <end position="371"/>
    </location>
</feature>
<evidence type="ECO:0000313" key="2">
    <source>
        <dbReference type="EMBL" id="PLT12081.1"/>
    </source>
</evidence>
<reference evidence="2 3" key="1">
    <citation type="submission" date="2017-12" db="EMBL/GenBank/DDBJ databases">
        <title>Phylogenetic diversity of female urinary microbiome.</title>
        <authorList>
            <person name="Thomas-White K."/>
            <person name="Wolfe A.J."/>
        </authorList>
    </citation>
    <scope>NUCLEOTIDE SEQUENCE [LARGE SCALE GENOMIC DNA]</scope>
    <source>
        <strain evidence="2 3">UMB0085</strain>
    </source>
</reference>
<feature type="transmembrane region" description="Helical" evidence="1">
    <location>
        <begin position="839"/>
        <end position="861"/>
    </location>
</feature>
<keyword evidence="1" id="KW-0812">Transmembrane</keyword>
<feature type="transmembrane region" description="Helical" evidence="1">
    <location>
        <begin position="378"/>
        <end position="398"/>
    </location>
</feature>
<feature type="transmembrane region" description="Helical" evidence="1">
    <location>
        <begin position="438"/>
        <end position="460"/>
    </location>
</feature>
<feature type="transmembrane region" description="Helical" evidence="1">
    <location>
        <begin position="109"/>
        <end position="128"/>
    </location>
</feature>
<dbReference type="AlphaFoldDB" id="A0A2N5L0R5"/>
<feature type="transmembrane region" description="Helical" evidence="1">
    <location>
        <begin position="234"/>
        <end position="253"/>
    </location>
</feature>